<dbReference type="Gene3D" id="3.40.50.150">
    <property type="entry name" value="Vaccinia Virus protein VP39"/>
    <property type="match status" value="1"/>
</dbReference>
<dbReference type="Proteomes" id="UP000749040">
    <property type="component" value="Unassembled WGS sequence"/>
</dbReference>
<evidence type="ECO:0000259" key="7">
    <source>
        <dbReference type="Pfam" id="PF20466"/>
    </source>
</evidence>
<dbReference type="InterPro" id="IPR046816">
    <property type="entry name" value="MmeI_Mtase"/>
</dbReference>
<protein>
    <recommendedName>
        <fullName evidence="1">site-specific DNA-methyltransferase (adenine-specific)</fullName>
        <ecNumber evidence="1">2.1.1.72</ecNumber>
    </recommendedName>
</protein>
<reference evidence="9 10" key="1">
    <citation type="submission" date="2021-01" db="EMBL/GenBank/DDBJ databases">
        <title>Streptomyces acididurans sp. nov., isolated from a peat swamp forest soil.</title>
        <authorList>
            <person name="Chantavorakit T."/>
            <person name="Duangmal K."/>
        </authorList>
    </citation>
    <scope>NUCLEOTIDE SEQUENCE [LARGE SCALE GENOMIC DNA]</scope>
    <source>
        <strain evidence="9 10">KK5PA1</strain>
    </source>
</reference>
<feature type="domain" description="MmeI-like helicase spacer" evidence="6">
    <location>
        <begin position="191"/>
        <end position="261"/>
    </location>
</feature>
<organism evidence="9 10">
    <name type="scientific">Actinacidiphila acididurans</name>
    <dbReference type="NCBI Taxonomy" id="2784346"/>
    <lineage>
        <taxon>Bacteria</taxon>
        <taxon>Bacillati</taxon>
        <taxon>Actinomycetota</taxon>
        <taxon>Actinomycetes</taxon>
        <taxon>Kitasatosporales</taxon>
        <taxon>Streptomycetaceae</taxon>
        <taxon>Actinacidiphila</taxon>
    </lineage>
</organism>
<evidence type="ECO:0000256" key="2">
    <source>
        <dbReference type="ARBA" id="ARBA00022603"/>
    </source>
</evidence>
<dbReference type="PRINTS" id="PR00507">
    <property type="entry name" value="N12N6MTFRASE"/>
</dbReference>
<evidence type="ECO:0000313" key="10">
    <source>
        <dbReference type="Proteomes" id="UP000749040"/>
    </source>
</evidence>
<dbReference type="EMBL" id="JADKYB010000006">
    <property type="protein sequence ID" value="MBM9505462.1"/>
    <property type="molecule type" value="Genomic_DNA"/>
</dbReference>
<dbReference type="SUPFAM" id="SSF53335">
    <property type="entry name" value="S-adenosyl-L-methionine-dependent methyltransferases"/>
    <property type="match status" value="1"/>
</dbReference>
<comment type="catalytic activity">
    <reaction evidence="4">
        <text>a 2'-deoxyadenosine in DNA + S-adenosyl-L-methionine = an N(6)-methyl-2'-deoxyadenosine in DNA + S-adenosyl-L-homocysteine + H(+)</text>
        <dbReference type="Rhea" id="RHEA:15197"/>
        <dbReference type="Rhea" id="RHEA-COMP:12418"/>
        <dbReference type="Rhea" id="RHEA-COMP:12419"/>
        <dbReference type="ChEBI" id="CHEBI:15378"/>
        <dbReference type="ChEBI" id="CHEBI:57856"/>
        <dbReference type="ChEBI" id="CHEBI:59789"/>
        <dbReference type="ChEBI" id="CHEBI:90615"/>
        <dbReference type="ChEBI" id="CHEBI:90616"/>
        <dbReference type="EC" id="2.1.1.72"/>
    </reaction>
</comment>
<keyword evidence="3" id="KW-0808">Transferase</keyword>
<feature type="domain" description="MmeI-like N-terminal" evidence="5">
    <location>
        <begin position="12"/>
        <end position="183"/>
    </location>
</feature>
<dbReference type="PANTHER" id="PTHR33841">
    <property type="entry name" value="DNA METHYLTRANSFERASE YEEA-RELATED"/>
    <property type="match status" value="1"/>
</dbReference>
<dbReference type="PANTHER" id="PTHR33841:SF1">
    <property type="entry name" value="DNA METHYLTRANSFERASE A"/>
    <property type="match status" value="1"/>
</dbReference>
<evidence type="ECO:0000259" key="6">
    <source>
        <dbReference type="Pfam" id="PF20465"/>
    </source>
</evidence>
<dbReference type="InterPro" id="IPR050953">
    <property type="entry name" value="N4_N6_ade-DNA_methylase"/>
</dbReference>
<dbReference type="Pfam" id="PF20473">
    <property type="entry name" value="MmeI_Mtase"/>
    <property type="match status" value="1"/>
</dbReference>
<evidence type="ECO:0000259" key="5">
    <source>
        <dbReference type="Pfam" id="PF20464"/>
    </source>
</evidence>
<comment type="caution">
    <text evidence="9">The sequence shown here is derived from an EMBL/GenBank/DDBJ whole genome shotgun (WGS) entry which is preliminary data.</text>
</comment>
<evidence type="ECO:0000256" key="1">
    <source>
        <dbReference type="ARBA" id="ARBA00011900"/>
    </source>
</evidence>
<dbReference type="GO" id="GO:0032259">
    <property type="term" value="P:methylation"/>
    <property type="evidence" value="ECO:0007669"/>
    <property type="project" value="UniProtKB-KW"/>
</dbReference>
<dbReference type="InterPro" id="IPR002052">
    <property type="entry name" value="DNA_methylase_N6_adenine_CS"/>
</dbReference>
<evidence type="ECO:0000256" key="4">
    <source>
        <dbReference type="ARBA" id="ARBA00047942"/>
    </source>
</evidence>
<feature type="domain" description="MmeI-like target recognition" evidence="7">
    <location>
        <begin position="761"/>
        <end position="834"/>
    </location>
</feature>
<sequence length="944" mass="106891">MVTRGSETLRAQLDAFVRYRKEHLTGDEKGEAQVFLDRLFRAFGHDGVREAGATLEMRIKKRNQRGTAFADLMWKPRCLIEMKKVGTNLKRHYRQAFDYWVQAVPDRPRYVMLSNFDEFWIYDFDQQLDEPVDRVALEDLPQRSDAFAFLLPYEERPIFRNDLVAVTREAATDVARVFKQIHARGIPRIKAQLFTLQSVMAMFAEDIGMLPSHSFSRALDDSTTGSDAYDLLFGLFREMNTPGTTPAGRYKGTPYFNGGLFAEVYPVELTNDELNDLRHACETDWSEVRPEIFGTLFEGSMDEGERHAQGAHFTSQADIAKIVGPTIVNPWREKIGAASTISELENLLIELSHYRVLDPACGSGNFLYVAYRELRRIEHEIATLVTERRRGRHAGQQTISYVPTDHFFGIDVNPFAVEVAKVTMMLAKKLSTVELDDHQEVLPLDNLDNVIIAADALFCEWPQADAIIGNPPYLGRRKMVAELGAEYCQRLLREYPNVAGVSDFVTYWFPLAHDHLPQGGRAGMVATKTIRENDSRKSSLDYISDNNGTIFEAVSSQPWSGDAVVHVSLVNWAKGIDVSPKVLWLNDGQLRLEVEEISPTLRPGFDVRKACDLEANAKPQVCFQGQTPGVTKGFVIDRATRHVLTRDEKARDVIHPFLGGREMLRDTSIERWIIDIQDADLLSAESRYPGLMQHLASSVLQEREKAAAKEKERNGKAINVNPKAKVNKHHANFLAKWWNLSYRRNDMLEAVLPLDRYLATSRVASVNRPTVFTFVDSRIHPSDSMTVFALDDDYSFGVLSSEFHSAWVRARCSYLKGDPRYTSTTVWESFPWPQSPTPAKVRGVANAAAELLRLRQKYLDRGIPLERQYASLLRPGQNELKKLHDQLTEAVRKAYGFTKSDDYLDQLFALNKNLAETADGVWGPGARGFDGARSTDYRILPPVG</sequence>
<dbReference type="InterPro" id="IPR046820">
    <property type="entry name" value="MmeI_TRD"/>
</dbReference>
<evidence type="ECO:0000259" key="8">
    <source>
        <dbReference type="Pfam" id="PF20473"/>
    </source>
</evidence>
<dbReference type="Pfam" id="PF20465">
    <property type="entry name" value="MmeI_hel"/>
    <property type="match status" value="1"/>
</dbReference>
<dbReference type="RefSeq" id="WP_205357326.1">
    <property type="nucleotide sequence ID" value="NZ_JADKYB010000006.1"/>
</dbReference>
<evidence type="ECO:0000313" key="9">
    <source>
        <dbReference type="EMBL" id="MBM9505462.1"/>
    </source>
</evidence>
<dbReference type="Pfam" id="PF20464">
    <property type="entry name" value="MmeI_N"/>
    <property type="match status" value="1"/>
</dbReference>
<dbReference type="InterPro" id="IPR029063">
    <property type="entry name" value="SAM-dependent_MTases_sf"/>
</dbReference>
<evidence type="ECO:0000256" key="3">
    <source>
        <dbReference type="ARBA" id="ARBA00022679"/>
    </source>
</evidence>
<keyword evidence="2 9" id="KW-0489">Methyltransferase</keyword>
<accession>A0ABS2TRM4</accession>
<proteinExistence type="predicted"/>
<gene>
    <name evidence="9" type="ORF">ITX44_13065</name>
</gene>
<feature type="domain" description="MmeI-like DNA-methyltransferase" evidence="8">
    <location>
        <begin position="340"/>
        <end position="570"/>
    </location>
</feature>
<dbReference type="InterPro" id="IPR046817">
    <property type="entry name" value="MmeI_N"/>
</dbReference>
<dbReference type="GO" id="GO:0008168">
    <property type="term" value="F:methyltransferase activity"/>
    <property type="evidence" value="ECO:0007669"/>
    <property type="project" value="UniProtKB-KW"/>
</dbReference>
<dbReference type="InterPro" id="IPR046819">
    <property type="entry name" value="MmeI_hel"/>
</dbReference>
<dbReference type="EC" id="2.1.1.72" evidence="1"/>
<keyword evidence="10" id="KW-1185">Reference proteome</keyword>
<name>A0ABS2TRM4_9ACTN</name>
<dbReference type="Pfam" id="PF20466">
    <property type="entry name" value="MmeI_TRD"/>
    <property type="match status" value="1"/>
</dbReference>
<dbReference type="PROSITE" id="PS00092">
    <property type="entry name" value="N6_MTASE"/>
    <property type="match status" value="1"/>
</dbReference>